<reference evidence="3 4" key="1">
    <citation type="journal article" date="2018" name="Nat. Biotechnol.">
        <title>A standardized bacterial taxonomy based on genome phylogeny substantially revises the tree of life.</title>
        <authorList>
            <person name="Parks D.H."/>
            <person name="Chuvochina M."/>
            <person name="Waite D.W."/>
            <person name="Rinke C."/>
            <person name="Skarshewski A."/>
            <person name="Chaumeil P.A."/>
            <person name="Hugenholtz P."/>
        </authorList>
    </citation>
    <scope>NUCLEOTIDE SEQUENCE [LARGE SCALE GENOMIC DNA]</scope>
    <source>
        <strain evidence="3">UBA11482</strain>
    </source>
</reference>
<evidence type="ECO:0000313" key="4">
    <source>
        <dbReference type="Proteomes" id="UP000262954"/>
    </source>
</evidence>
<dbReference type="GO" id="GO:0016491">
    <property type="term" value="F:oxidoreductase activity"/>
    <property type="evidence" value="ECO:0007669"/>
    <property type="project" value="InterPro"/>
</dbReference>
<dbReference type="GO" id="GO:0016209">
    <property type="term" value="F:antioxidant activity"/>
    <property type="evidence" value="ECO:0007669"/>
    <property type="project" value="InterPro"/>
</dbReference>
<dbReference type="RefSeq" id="WP_122303826.1">
    <property type="nucleotide sequence ID" value="NZ_CATXLH010000297.1"/>
</dbReference>
<feature type="signal peptide" evidence="1">
    <location>
        <begin position="1"/>
        <end position="21"/>
    </location>
</feature>
<feature type="domain" description="Alkyl hydroperoxide reductase subunit C/ Thiol specific antioxidant" evidence="2">
    <location>
        <begin position="31"/>
        <end position="150"/>
    </location>
</feature>
<comment type="caution">
    <text evidence="3">The sequence shown here is derived from an EMBL/GenBank/DDBJ whole genome shotgun (WGS) entry which is preliminary data.</text>
</comment>
<dbReference type="Proteomes" id="UP000262954">
    <property type="component" value="Unassembled WGS sequence"/>
</dbReference>
<keyword evidence="1" id="KW-0732">Signal</keyword>
<dbReference type="Pfam" id="PF00578">
    <property type="entry name" value="AhpC-TSA"/>
    <property type="match status" value="1"/>
</dbReference>
<dbReference type="EMBL" id="DNWC01000154">
    <property type="protein sequence ID" value="HBJ09708.1"/>
    <property type="molecule type" value="Genomic_DNA"/>
</dbReference>
<dbReference type="SUPFAM" id="SSF52833">
    <property type="entry name" value="Thioredoxin-like"/>
    <property type="match status" value="1"/>
</dbReference>
<dbReference type="InterPro" id="IPR036249">
    <property type="entry name" value="Thioredoxin-like_sf"/>
</dbReference>
<proteinExistence type="predicted"/>
<dbReference type="Gene3D" id="3.40.30.10">
    <property type="entry name" value="Glutaredoxin"/>
    <property type="match status" value="1"/>
</dbReference>
<dbReference type="AlphaFoldDB" id="A0A354M5B9"/>
<dbReference type="InterPro" id="IPR000866">
    <property type="entry name" value="AhpC/TSA"/>
</dbReference>
<protein>
    <recommendedName>
        <fullName evidence="2">Alkyl hydroperoxide reductase subunit C/ Thiol specific antioxidant domain-containing protein</fullName>
    </recommendedName>
</protein>
<feature type="chain" id="PRO_5016683839" description="Alkyl hydroperoxide reductase subunit C/ Thiol specific antioxidant domain-containing protein" evidence="1">
    <location>
        <begin position="22"/>
        <end position="165"/>
    </location>
</feature>
<evidence type="ECO:0000259" key="2">
    <source>
        <dbReference type="Pfam" id="PF00578"/>
    </source>
</evidence>
<organism evidence="3 4">
    <name type="scientific">Coprobacter fastidiosus</name>
    <dbReference type="NCBI Taxonomy" id="1099853"/>
    <lineage>
        <taxon>Bacteria</taxon>
        <taxon>Pseudomonadati</taxon>
        <taxon>Bacteroidota</taxon>
        <taxon>Bacteroidia</taxon>
        <taxon>Bacteroidales</taxon>
        <taxon>Barnesiellaceae</taxon>
        <taxon>Coprobacter</taxon>
    </lineage>
</organism>
<dbReference type="CDD" id="cd02966">
    <property type="entry name" value="TlpA_like_family"/>
    <property type="match status" value="1"/>
</dbReference>
<gene>
    <name evidence="3" type="ORF">DDY73_11990</name>
</gene>
<evidence type="ECO:0000256" key="1">
    <source>
        <dbReference type="SAM" id="SignalP"/>
    </source>
</evidence>
<evidence type="ECO:0000313" key="3">
    <source>
        <dbReference type="EMBL" id="HBJ09708.1"/>
    </source>
</evidence>
<sequence>MKKVKSIFALFVLFLMFSASNNRFPKTGLFVGEKAPNFQMTDSTAGTFDLRDLKGKYVVLNFWASYDASSRISNIRMRQEIEKLNHQNLSFVSVSYDPSRVIFEETVKLDELDRNTQFYDKEGESSDVYKAFRLKKGFGNYLLDQNGVIIAKNFSPEKLTELIGQ</sequence>
<name>A0A354M5B9_9BACT</name>
<accession>A0A354M5B9</accession>